<keyword evidence="5" id="KW-1185">Reference proteome</keyword>
<feature type="compositionally biased region" description="Low complexity" evidence="2">
    <location>
        <begin position="170"/>
        <end position="189"/>
    </location>
</feature>
<feature type="region of interest" description="Disordered" evidence="2">
    <location>
        <begin position="165"/>
        <end position="211"/>
    </location>
</feature>
<dbReference type="InterPro" id="IPR009061">
    <property type="entry name" value="DNA-bd_dom_put_sf"/>
</dbReference>
<accession>A0A8J3W6S1</accession>
<sequence length="320" mass="32963">MNEDLERGPGGDLMAIGRFARLCRLSVKQLRNYADLGLLAPAWVDPDTGYRYYRAGQAREALSIGLLRSLDVPLAVIGEVLSGAAAAQALGRVRDDLEAELARRRRTLATLERVLDGGIPGAPVDVVSEPARRVVLARDVAIGAKDIGRAVSACVARLTAALHDGGGDPGTAAPIGPGAGSASSAAVGSAGPGAGSAPGGPSGPARLIGLFPAEPDEPLPVTVALDLGAAGDAPGPPAAPWLRPPPGTSADLLPGGDFARVTHVGPYDQITLAYHAIFTWCAERGHPVRGPVREVYLSDPATTPPERLVTDLMIRLEEHP</sequence>
<organism evidence="4 5">
    <name type="scientific">Planobispora longispora</name>
    <dbReference type="NCBI Taxonomy" id="28887"/>
    <lineage>
        <taxon>Bacteria</taxon>
        <taxon>Bacillati</taxon>
        <taxon>Actinomycetota</taxon>
        <taxon>Actinomycetes</taxon>
        <taxon>Streptosporangiales</taxon>
        <taxon>Streptosporangiaceae</taxon>
        <taxon>Planobispora</taxon>
    </lineage>
</organism>
<feature type="domain" description="HTH merR-type" evidence="3">
    <location>
        <begin position="13"/>
        <end position="83"/>
    </location>
</feature>
<dbReference type="InterPro" id="IPR029442">
    <property type="entry name" value="GyrI-like"/>
</dbReference>
<reference evidence="4 5" key="1">
    <citation type="submission" date="2021-01" db="EMBL/GenBank/DDBJ databases">
        <title>Whole genome shotgun sequence of Planobispora longispora NBRC 13918.</title>
        <authorList>
            <person name="Komaki H."/>
            <person name="Tamura T."/>
        </authorList>
    </citation>
    <scope>NUCLEOTIDE SEQUENCE [LARGE SCALE GENOMIC DNA]</scope>
    <source>
        <strain evidence="4 5">NBRC 13918</strain>
    </source>
</reference>
<evidence type="ECO:0000256" key="2">
    <source>
        <dbReference type="SAM" id="MobiDB-lite"/>
    </source>
</evidence>
<evidence type="ECO:0000313" key="5">
    <source>
        <dbReference type="Proteomes" id="UP000616724"/>
    </source>
</evidence>
<dbReference type="SUPFAM" id="SSF46955">
    <property type="entry name" value="Putative DNA-binding domain"/>
    <property type="match status" value="1"/>
</dbReference>
<name>A0A8J3W6S1_9ACTN</name>
<dbReference type="InterPro" id="IPR011256">
    <property type="entry name" value="Reg_factor_effector_dom_sf"/>
</dbReference>
<dbReference type="Gene3D" id="3.20.80.10">
    <property type="entry name" value="Regulatory factor, effector binding domain"/>
    <property type="match status" value="1"/>
</dbReference>
<dbReference type="InterPro" id="IPR047057">
    <property type="entry name" value="MerR_fam"/>
</dbReference>
<gene>
    <name evidence="4" type="ORF">Plo01_45210</name>
</gene>
<dbReference type="GO" id="GO:0003677">
    <property type="term" value="F:DNA binding"/>
    <property type="evidence" value="ECO:0007669"/>
    <property type="project" value="UniProtKB-KW"/>
</dbReference>
<feature type="compositionally biased region" description="Gly residues" evidence="2">
    <location>
        <begin position="190"/>
        <end position="202"/>
    </location>
</feature>
<dbReference type="Gene3D" id="1.10.1660.10">
    <property type="match status" value="1"/>
</dbReference>
<protein>
    <recommendedName>
        <fullName evidence="3">HTH merR-type domain-containing protein</fullName>
    </recommendedName>
</protein>
<dbReference type="EMBL" id="BOOH01000037">
    <property type="protein sequence ID" value="GIH78092.1"/>
    <property type="molecule type" value="Genomic_DNA"/>
</dbReference>
<dbReference type="GO" id="GO:0003700">
    <property type="term" value="F:DNA-binding transcription factor activity"/>
    <property type="evidence" value="ECO:0007669"/>
    <property type="project" value="InterPro"/>
</dbReference>
<dbReference type="RefSeq" id="WP_239316844.1">
    <property type="nucleotide sequence ID" value="NZ_BOOH01000037.1"/>
</dbReference>
<evidence type="ECO:0000259" key="3">
    <source>
        <dbReference type="PROSITE" id="PS50937"/>
    </source>
</evidence>
<dbReference type="AlphaFoldDB" id="A0A8J3W6S1"/>
<dbReference type="Pfam" id="PF06445">
    <property type="entry name" value="GyrI-like"/>
    <property type="match status" value="1"/>
</dbReference>
<dbReference type="CDD" id="cd01107">
    <property type="entry name" value="HTH_BmrR"/>
    <property type="match status" value="1"/>
</dbReference>
<dbReference type="SMART" id="SM00422">
    <property type="entry name" value="HTH_MERR"/>
    <property type="match status" value="1"/>
</dbReference>
<proteinExistence type="predicted"/>
<dbReference type="Proteomes" id="UP000616724">
    <property type="component" value="Unassembled WGS sequence"/>
</dbReference>
<dbReference type="PANTHER" id="PTHR30204:SF97">
    <property type="entry name" value="MERR FAMILY REGULATORY PROTEIN"/>
    <property type="match status" value="1"/>
</dbReference>
<comment type="caution">
    <text evidence="4">The sequence shown here is derived from an EMBL/GenBank/DDBJ whole genome shotgun (WGS) entry which is preliminary data.</text>
</comment>
<dbReference type="InterPro" id="IPR000551">
    <property type="entry name" value="MerR-type_HTH_dom"/>
</dbReference>
<dbReference type="PANTHER" id="PTHR30204">
    <property type="entry name" value="REDOX-CYCLING DRUG-SENSING TRANSCRIPTIONAL ACTIVATOR SOXR"/>
    <property type="match status" value="1"/>
</dbReference>
<evidence type="ECO:0000256" key="1">
    <source>
        <dbReference type="ARBA" id="ARBA00023125"/>
    </source>
</evidence>
<evidence type="ECO:0000313" key="4">
    <source>
        <dbReference type="EMBL" id="GIH78092.1"/>
    </source>
</evidence>
<dbReference type="PROSITE" id="PS50937">
    <property type="entry name" value="HTH_MERR_2"/>
    <property type="match status" value="1"/>
</dbReference>
<dbReference type="SUPFAM" id="SSF55136">
    <property type="entry name" value="Probable bacterial effector-binding domain"/>
    <property type="match status" value="1"/>
</dbReference>
<keyword evidence="1" id="KW-0238">DNA-binding</keyword>
<dbReference type="Pfam" id="PF13411">
    <property type="entry name" value="MerR_1"/>
    <property type="match status" value="1"/>
</dbReference>